<gene>
    <name evidence="6" type="ORF">EV356DRAFT_505635</name>
</gene>
<dbReference type="EMBL" id="ML991818">
    <property type="protein sequence ID" value="KAF2232223.1"/>
    <property type="molecule type" value="Genomic_DNA"/>
</dbReference>
<feature type="transmembrane region" description="Helical" evidence="5">
    <location>
        <begin position="128"/>
        <end position="145"/>
    </location>
</feature>
<feature type="transmembrane region" description="Helical" evidence="5">
    <location>
        <begin position="204"/>
        <end position="225"/>
    </location>
</feature>
<feature type="transmembrane region" description="Helical" evidence="5">
    <location>
        <begin position="44"/>
        <end position="63"/>
    </location>
</feature>
<organism evidence="6 7">
    <name type="scientific">Viridothelium virens</name>
    <name type="common">Speckled blister lichen</name>
    <name type="synonym">Trypethelium virens</name>
    <dbReference type="NCBI Taxonomy" id="1048519"/>
    <lineage>
        <taxon>Eukaryota</taxon>
        <taxon>Fungi</taxon>
        <taxon>Dikarya</taxon>
        <taxon>Ascomycota</taxon>
        <taxon>Pezizomycotina</taxon>
        <taxon>Dothideomycetes</taxon>
        <taxon>Dothideomycetes incertae sedis</taxon>
        <taxon>Trypetheliales</taxon>
        <taxon>Trypetheliaceae</taxon>
        <taxon>Viridothelium</taxon>
    </lineage>
</organism>
<dbReference type="GO" id="GO:0016765">
    <property type="term" value="F:transferase activity, transferring alkyl or aryl (other than methyl) groups"/>
    <property type="evidence" value="ECO:0007669"/>
    <property type="project" value="InterPro"/>
</dbReference>
<keyword evidence="3 5" id="KW-1133">Transmembrane helix</keyword>
<proteinExistence type="predicted"/>
<evidence type="ECO:0000256" key="2">
    <source>
        <dbReference type="ARBA" id="ARBA00022692"/>
    </source>
</evidence>
<dbReference type="CDD" id="cd13965">
    <property type="entry name" value="PT_UbiA_3"/>
    <property type="match status" value="1"/>
</dbReference>
<feature type="transmembrane region" description="Helical" evidence="5">
    <location>
        <begin position="299"/>
        <end position="315"/>
    </location>
</feature>
<dbReference type="OrthoDB" id="434972at2759"/>
<dbReference type="InterPro" id="IPR050475">
    <property type="entry name" value="Prenyltransferase_related"/>
</dbReference>
<feature type="transmembrane region" description="Helical" evidence="5">
    <location>
        <begin position="272"/>
        <end position="292"/>
    </location>
</feature>
<feature type="transmembrane region" description="Helical" evidence="5">
    <location>
        <begin position="75"/>
        <end position="95"/>
    </location>
</feature>
<protein>
    <recommendedName>
        <fullName evidence="8">UbiA prenyltransferase</fullName>
    </recommendedName>
</protein>
<name>A0A6A6H3W8_VIRVR</name>
<comment type="subcellular location">
    <subcellularLocation>
        <location evidence="1">Membrane</location>
        <topology evidence="1">Multi-pass membrane protein</topology>
    </subcellularLocation>
</comment>
<dbReference type="Pfam" id="PF01040">
    <property type="entry name" value="UbiA"/>
    <property type="match status" value="1"/>
</dbReference>
<reference evidence="6" key="1">
    <citation type="journal article" date="2020" name="Stud. Mycol.">
        <title>101 Dothideomycetes genomes: a test case for predicting lifestyles and emergence of pathogens.</title>
        <authorList>
            <person name="Haridas S."/>
            <person name="Albert R."/>
            <person name="Binder M."/>
            <person name="Bloem J."/>
            <person name="Labutti K."/>
            <person name="Salamov A."/>
            <person name="Andreopoulos B."/>
            <person name="Baker S."/>
            <person name="Barry K."/>
            <person name="Bills G."/>
            <person name="Bluhm B."/>
            <person name="Cannon C."/>
            <person name="Castanera R."/>
            <person name="Culley D."/>
            <person name="Daum C."/>
            <person name="Ezra D."/>
            <person name="Gonzalez J."/>
            <person name="Henrissat B."/>
            <person name="Kuo A."/>
            <person name="Liang C."/>
            <person name="Lipzen A."/>
            <person name="Lutzoni F."/>
            <person name="Magnuson J."/>
            <person name="Mondo S."/>
            <person name="Nolan M."/>
            <person name="Ohm R."/>
            <person name="Pangilinan J."/>
            <person name="Park H.-J."/>
            <person name="Ramirez L."/>
            <person name="Alfaro M."/>
            <person name="Sun H."/>
            <person name="Tritt A."/>
            <person name="Yoshinaga Y."/>
            <person name="Zwiers L.-H."/>
            <person name="Turgeon B."/>
            <person name="Goodwin S."/>
            <person name="Spatafora J."/>
            <person name="Crous P."/>
            <person name="Grigoriev I."/>
        </authorList>
    </citation>
    <scope>NUCLEOTIDE SEQUENCE</scope>
    <source>
        <strain evidence="6">Tuck. ex Michener</strain>
    </source>
</reference>
<keyword evidence="7" id="KW-1185">Reference proteome</keyword>
<keyword evidence="4 5" id="KW-0472">Membrane</keyword>
<evidence type="ECO:0000256" key="1">
    <source>
        <dbReference type="ARBA" id="ARBA00004141"/>
    </source>
</evidence>
<dbReference type="Gene3D" id="1.10.357.140">
    <property type="entry name" value="UbiA prenyltransferase"/>
    <property type="match status" value="1"/>
</dbReference>
<sequence length="316" mass="35134">MYTFDLEGTGLGAMSFQLASWVTSIMVFHLYSVWLFTASDLKTIVGPSLLFGLANAAGASSYGIDLSMLPCPKKILLRTPLILLWIWMNLLPFTINNQKDPDAIREDTINKPWRTLPSGRMSSRQAKFLMVAVYPLAVCLSYLLVGGARQSLALVVLGTWYNNFAGADSSFFTKNFINALGYVSFTSGAMEVALGFPLPLKPKLLQWFCIIAAIIFTTIHLQDMPDQEGDSVKGRKTMPLVVGDKWARWTIASFMIFWGSTCPWLLHETSMTTALSLGLAGVVALRVLLRAVESDRLTFKLWNLWMTLIFILPLVG</sequence>
<dbReference type="InterPro" id="IPR000537">
    <property type="entry name" value="UbiA_prenyltransferase"/>
</dbReference>
<dbReference type="Proteomes" id="UP000800092">
    <property type="component" value="Unassembled WGS sequence"/>
</dbReference>
<accession>A0A6A6H3W8</accession>
<dbReference type="PANTHER" id="PTHR42723:SF1">
    <property type="entry name" value="CHLOROPHYLL SYNTHASE, CHLOROPLASTIC"/>
    <property type="match status" value="1"/>
</dbReference>
<dbReference type="AlphaFoldDB" id="A0A6A6H3W8"/>
<evidence type="ECO:0000313" key="7">
    <source>
        <dbReference type="Proteomes" id="UP000800092"/>
    </source>
</evidence>
<dbReference type="GO" id="GO:0016020">
    <property type="term" value="C:membrane"/>
    <property type="evidence" value="ECO:0007669"/>
    <property type="project" value="UniProtKB-SubCell"/>
</dbReference>
<evidence type="ECO:0000256" key="3">
    <source>
        <dbReference type="ARBA" id="ARBA00022989"/>
    </source>
</evidence>
<feature type="transmembrane region" description="Helical" evidence="5">
    <location>
        <begin position="179"/>
        <end position="198"/>
    </location>
</feature>
<dbReference type="InterPro" id="IPR044878">
    <property type="entry name" value="UbiA_sf"/>
</dbReference>
<evidence type="ECO:0000256" key="4">
    <source>
        <dbReference type="ARBA" id="ARBA00023136"/>
    </source>
</evidence>
<dbReference type="PANTHER" id="PTHR42723">
    <property type="entry name" value="CHLOROPHYLL SYNTHASE"/>
    <property type="match status" value="1"/>
</dbReference>
<evidence type="ECO:0008006" key="8">
    <source>
        <dbReference type="Google" id="ProtNLM"/>
    </source>
</evidence>
<feature type="transmembrane region" description="Helical" evidence="5">
    <location>
        <begin position="18"/>
        <end position="37"/>
    </location>
</feature>
<keyword evidence="2 5" id="KW-0812">Transmembrane</keyword>
<evidence type="ECO:0000313" key="6">
    <source>
        <dbReference type="EMBL" id="KAF2232223.1"/>
    </source>
</evidence>
<evidence type="ECO:0000256" key="5">
    <source>
        <dbReference type="SAM" id="Phobius"/>
    </source>
</evidence>